<organism evidence="2">
    <name type="scientific">Caenorhabditis brenneri</name>
    <name type="common">Nematode worm</name>
    <dbReference type="NCBI Taxonomy" id="135651"/>
    <lineage>
        <taxon>Eukaryota</taxon>
        <taxon>Metazoa</taxon>
        <taxon>Ecdysozoa</taxon>
        <taxon>Nematoda</taxon>
        <taxon>Chromadorea</taxon>
        <taxon>Rhabditida</taxon>
        <taxon>Rhabditina</taxon>
        <taxon>Rhabditomorpha</taxon>
        <taxon>Rhabditoidea</taxon>
        <taxon>Rhabditidae</taxon>
        <taxon>Peloderinae</taxon>
        <taxon>Caenorhabditis</taxon>
    </lineage>
</organism>
<dbReference type="EMBL" id="GL380111">
    <property type="protein sequence ID" value="EGT46897.1"/>
    <property type="molecule type" value="Genomic_DNA"/>
</dbReference>
<evidence type="ECO:0000313" key="1">
    <source>
        <dbReference type="EMBL" id="EGT46897.1"/>
    </source>
</evidence>
<accession>G0P7A3</accession>
<proteinExistence type="predicted"/>
<name>G0P7A3_CAEBE</name>
<sequence>MGEVWKPVKVPAEGDFQIGGMWFRKSSNDGSFSPTESKLEPSSEAEAVVEASAEECGTEETRLISNLVI</sequence>
<dbReference type="HOGENOM" id="CLU_2778119_0_0_1"/>
<dbReference type="InParanoid" id="G0P7A3"/>
<reference evidence="2" key="1">
    <citation type="submission" date="2011-07" db="EMBL/GenBank/DDBJ databases">
        <authorList>
            <consortium name="Caenorhabditis brenneri Sequencing and Analysis Consortium"/>
            <person name="Wilson R.K."/>
        </authorList>
    </citation>
    <scope>NUCLEOTIDE SEQUENCE [LARGE SCALE GENOMIC DNA]</scope>
    <source>
        <strain evidence="2">PB2801</strain>
    </source>
</reference>
<keyword evidence="2" id="KW-1185">Reference proteome</keyword>
<dbReference type="AlphaFoldDB" id="G0P7A3"/>
<evidence type="ECO:0000313" key="2">
    <source>
        <dbReference type="Proteomes" id="UP000008068"/>
    </source>
</evidence>
<gene>
    <name evidence="1" type="ORF">CAEBREN_25774</name>
</gene>
<dbReference type="Proteomes" id="UP000008068">
    <property type="component" value="Unassembled WGS sequence"/>
</dbReference>
<protein>
    <submittedName>
        <fullName evidence="1">Uncharacterized protein</fullName>
    </submittedName>
</protein>